<keyword evidence="3" id="KW-1185">Reference proteome</keyword>
<feature type="compositionally biased region" description="Basic and acidic residues" evidence="1">
    <location>
        <begin position="25"/>
        <end position="43"/>
    </location>
</feature>
<evidence type="ECO:0000256" key="1">
    <source>
        <dbReference type="SAM" id="MobiDB-lite"/>
    </source>
</evidence>
<organism evidence="2 3">
    <name type="scientific">Steinernema carpocapsae</name>
    <name type="common">Entomopathogenic nematode</name>
    <dbReference type="NCBI Taxonomy" id="34508"/>
    <lineage>
        <taxon>Eukaryota</taxon>
        <taxon>Metazoa</taxon>
        <taxon>Ecdysozoa</taxon>
        <taxon>Nematoda</taxon>
        <taxon>Chromadorea</taxon>
        <taxon>Rhabditida</taxon>
        <taxon>Tylenchina</taxon>
        <taxon>Panagrolaimomorpha</taxon>
        <taxon>Strongyloidoidea</taxon>
        <taxon>Steinernematidae</taxon>
        <taxon>Steinernema</taxon>
    </lineage>
</organism>
<accession>A0A4U8UME2</accession>
<comment type="caution">
    <text evidence="2">The sequence shown here is derived from an EMBL/GenBank/DDBJ whole genome shotgun (WGS) entry which is preliminary data.</text>
</comment>
<feature type="region of interest" description="Disordered" evidence="1">
    <location>
        <begin position="25"/>
        <end position="89"/>
    </location>
</feature>
<dbReference type="EMBL" id="AZBU02000001">
    <property type="protein sequence ID" value="TMS34204.1"/>
    <property type="molecule type" value="Genomic_DNA"/>
</dbReference>
<gene>
    <name evidence="2" type="ORF">L596_001841</name>
</gene>
<protein>
    <submittedName>
        <fullName evidence="2">Uncharacterized protein</fullName>
    </submittedName>
</protein>
<proteinExistence type="predicted"/>
<reference evidence="2 3" key="2">
    <citation type="journal article" date="2019" name="G3 (Bethesda)">
        <title>Hybrid Assembly of the Genome of the Entomopathogenic Nematode Steinernema carpocapsae Identifies the X-Chromosome.</title>
        <authorList>
            <person name="Serra L."/>
            <person name="Macchietto M."/>
            <person name="Macias-Munoz A."/>
            <person name="McGill C.J."/>
            <person name="Rodriguez I.M."/>
            <person name="Rodriguez B."/>
            <person name="Murad R."/>
            <person name="Mortazavi A."/>
        </authorList>
    </citation>
    <scope>NUCLEOTIDE SEQUENCE [LARGE SCALE GENOMIC DNA]</scope>
    <source>
        <strain evidence="2 3">ALL</strain>
    </source>
</reference>
<dbReference type="AlphaFoldDB" id="A0A4U8UME2"/>
<evidence type="ECO:0000313" key="2">
    <source>
        <dbReference type="EMBL" id="TMS34204.1"/>
    </source>
</evidence>
<reference evidence="2 3" key="1">
    <citation type="journal article" date="2015" name="Genome Biol.">
        <title>Comparative genomics of Steinernema reveals deeply conserved gene regulatory networks.</title>
        <authorList>
            <person name="Dillman A.R."/>
            <person name="Macchietto M."/>
            <person name="Porter C.F."/>
            <person name="Rogers A."/>
            <person name="Williams B."/>
            <person name="Antoshechkin I."/>
            <person name="Lee M.M."/>
            <person name="Goodwin Z."/>
            <person name="Lu X."/>
            <person name="Lewis E.E."/>
            <person name="Goodrich-Blair H."/>
            <person name="Stock S.P."/>
            <person name="Adams B.J."/>
            <person name="Sternberg P.W."/>
            <person name="Mortazavi A."/>
        </authorList>
    </citation>
    <scope>NUCLEOTIDE SEQUENCE [LARGE SCALE GENOMIC DNA]</scope>
    <source>
        <strain evidence="2 3">ALL</strain>
    </source>
</reference>
<name>A0A4U8UME2_STECR</name>
<feature type="compositionally biased region" description="Low complexity" evidence="1">
    <location>
        <begin position="45"/>
        <end position="67"/>
    </location>
</feature>
<dbReference type="Proteomes" id="UP000298663">
    <property type="component" value="Unassembled WGS sequence"/>
</dbReference>
<evidence type="ECO:0000313" key="3">
    <source>
        <dbReference type="Proteomes" id="UP000298663"/>
    </source>
</evidence>
<sequence length="89" mass="9417">MTDPQYEFPALRHKDDAISRIDGLHDGYAKRVDQAGPDAHEDGSSSESSSSDSSSSSSSESSESDSGSRSDDEDLNSAPVPKSRRDPAA</sequence>